<dbReference type="eggNOG" id="COG0500">
    <property type="taxonomic scope" value="Bacteria"/>
</dbReference>
<sequence>MGDFNKTAHWDHVYQTKPLESVSWYQPVPKTSIQLIHELELPFSAKIIDIGGGDSLLVDHLLEMGYEDITVLDISLAAINRAKERLGHAAERIQWIVADVCDFRPNATYDLWHDRAAFHFLTEEKDIASYVEASQRTIAEDGKMILGTFSDKGPEKCSGLPIKQYTADLLETTFSPAFRKEKCFHEQHPTPNGSFQDFVFCRFAKK</sequence>
<dbReference type="Proteomes" id="UP000010796">
    <property type="component" value="Chromosome"/>
</dbReference>
<dbReference type="PANTHER" id="PTHR12843">
    <property type="entry name" value="PROTEIN-LYSINE N-METHYLTRANSFERASE METTL10"/>
    <property type="match status" value="1"/>
</dbReference>
<evidence type="ECO:0000313" key="2">
    <source>
        <dbReference type="EMBL" id="AGA77169.1"/>
    </source>
</evidence>
<dbReference type="PANTHER" id="PTHR12843:SF5">
    <property type="entry name" value="EEF1A LYSINE METHYLTRANSFERASE 2"/>
    <property type="match status" value="1"/>
</dbReference>
<evidence type="ECO:0000313" key="3">
    <source>
        <dbReference type="Proteomes" id="UP000010796"/>
    </source>
</evidence>
<organism evidence="2 3">
    <name type="scientific">Echinicola vietnamensis (strain DSM 17526 / LMG 23754 / KMM 6221)</name>
    <dbReference type="NCBI Taxonomy" id="926556"/>
    <lineage>
        <taxon>Bacteria</taxon>
        <taxon>Pseudomonadati</taxon>
        <taxon>Bacteroidota</taxon>
        <taxon>Cytophagia</taxon>
        <taxon>Cytophagales</taxon>
        <taxon>Cyclobacteriaceae</taxon>
        <taxon>Echinicola</taxon>
    </lineage>
</organism>
<keyword evidence="3" id="KW-1185">Reference proteome</keyword>
<gene>
    <name evidence="2" type="ordered locus">Echvi_0896</name>
</gene>
<dbReference type="EMBL" id="CP003346">
    <property type="protein sequence ID" value="AGA77169.1"/>
    <property type="molecule type" value="Genomic_DNA"/>
</dbReference>
<dbReference type="RefSeq" id="WP_015264734.1">
    <property type="nucleotide sequence ID" value="NC_019904.1"/>
</dbReference>
<evidence type="ECO:0000259" key="1">
    <source>
        <dbReference type="Pfam" id="PF13649"/>
    </source>
</evidence>
<dbReference type="HOGENOM" id="CLU_082414_0_0_10"/>
<dbReference type="STRING" id="926556.Echvi_0896"/>
<dbReference type="CDD" id="cd02440">
    <property type="entry name" value="AdoMet_MTases"/>
    <property type="match status" value="1"/>
</dbReference>
<dbReference type="SUPFAM" id="SSF53335">
    <property type="entry name" value="S-adenosyl-L-methionine-dependent methyltransferases"/>
    <property type="match status" value="1"/>
</dbReference>
<reference evidence="3" key="1">
    <citation type="submission" date="2012-02" db="EMBL/GenBank/DDBJ databases">
        <title>The complete genome of Echinicola vietnamensis DSM 17526.</title>
        <authorList>
            <person name="Lucas S."/>
            <person name="Copeland A."/>
            <person name="Lapidus A."/>
            <person name="Glavina del Rio T."/>
            <person name="Dalin E."/>
            <person name="Tice H."/>
            <person name="Bruce D."/>
            <person name="Goodwin L."/>
            <person name="Pitluck S."/>
            <person name="Peters L."/>
            <person name="Ovchinnikova G."/>
            <person name="Teshima H."/>
            <person name="Kyrpides N."/>
            <person name="Mavromatis K."/>
            <person name="Ivanova N."/>
            <person name="Brettin T."/>
            <person name="Detter J.C."/>
            <person name="Han C."/>
            <person name="Larimer F."/>
            <person name="Land M."/>
            <person name="Hauser L."/>
            <person name="Markowitz V."/>
            <person name="Cheng J.-F."/>
            <person name="Hugenholtz P."/>
            <person name="Woyke T."/>
            <person name="Wu D."/>
            <person name="Brambilla E."/>
            <person name="Klenk H.-P."/>
            <person name="Eisen J.A."/>
        </authorList>
    </citation>
    <scope>NUCLEOTIDE SEQUENCE [LARGE SCALE GENOMIC DNA]</scope>
    <source>
        <strain evidence="3">DSM 17526 / LMG 23754 / KMM 6221</strain>
    </source>
</reference>
<name>L0FTD4_ECHVK</name>
<dbReference type="AlphaFoldDB" id="L0FTD4"/>
<dbReference type="InterPro" id="IPR041698">
    <property type="entry name" value="Methyltransf_25"/>
</dbReference>
<protein>
    <submittedName>
        <fullName evidence="2">Nodulation protein S (NodS)</fullName>
    </submittedName>
</protein>
<dbReference type="OrthoDB" id="9788660at2"/>
<proteinExistence type="predicted"/>
<dbReference type="Pfam" id="PF13649">
    <property type="entry name" value="Methyltransf_25"/>
    <property type="match status" value="1"/>
</dbReference>
<dbReference type="KEGG" id="evi:Echvi_0896"/>
<dbReference type="Gene3D" id="3.40.50.150">
    <property type="entry name" value="Vaccinia Virus protein VP39"/>
    <property type="match status" value="1"/>
</dbReference>
<accession>L0FTD4</accession>
<dbReference type="InterPro" id="IPR029063">
    <property type="entry name" value="SAM-dependent_MTases_sf"/>
</dbReference>
<feature type="domain" description="Methyltransferase" evidence="1">
    <location>
        <begin position="47"/>
        <end position="142"/>
    </location>
</feature>
<dbReference type="PATRIC" id="fig|926556.3.peg.912"/>